<dbReference type="Proteomes" id="UP000637002">
    <property type="component" value="Unassembled WGS sequence"/>
</dbReference>
<evidence type="ECO:0000256" key="1">
    <source>
        <dbReference type="HAMAP-Rule" id="MF_00775"/>
    </source>
</evidence>
<name>A0A916XKS9_9HYPH</name>
<sequence length="152" mass="16761">MSTLASRHLFTARMETTPQVVGAVPMGFHRRAGILTGGSFCGERLRGRVLPGGGDWLIQRPDGALHLDVRCMLETDQGEIIYMTYTGRRTTSPEVARRLARGEPVAAEDMYFRTAVQFETASPRLIWLNDVIAVGVGSRPPVGPVYDVFEII</sequence>
<dbReference type="PANTHER" id="PTHR37315">
    <property type="entry name" value="UPF0311 PROTEIN BLR7842"/>
    <property type="match status" value="1"/>
</dbReference>
<protein>
    <recommendedName>
        <fullName evidence="1">UPF0311 protein GCM10010994_40440</fullName>
    </recommendedName>
</protein>
<dbReference type="Pfam" id="PF11578">
    <property type="entry name" value="DUF3237"/>
    <property type="match status" value="1"/>
</dbReference>
<dbReference type="Gene3D" id="2.40.160.20">
    <property type="match status" value="1"/>
</dbReference>
<dbReference type="EMBL" id="BMGG01000007">
    <property type="protein sequence ID" value="GGC78111.1"/>
    <property type="molecule type" value="Genomic_DNA"/>
</dbReference>
<dbReference type="RefSeq" id="WP_188610978.1">
    <property type="nucleotide sequence ID" value="NZ_BMGG01000007.1"/>
</dbReference>
<accession>A0A916XKS9</accession>
<organism evidence="2 3">
    <name type="scientific">Chelatococcus reniformis</name>
    <dbReference type="NCBI Taxonomy" id="1494448"/>
    <lineage>
        <taxon>Bacteria</taxon>
        <taxon>Pseudomonadati</taxon>
        <taxon>Pseudomonadota</taxon>
        <taxon>Alphaproteobacteria</taxon>
        <taxon>Hyphomicrobiales</taxon>
        <taxon>Chelatococcaceae</taxon>
        <taxon>Chelatococcus</taxon>
    </lineage>
</organism>
<reference evidence="2" key="1">
    <citation type="journal article" date="2014" name="Int. J. Syst. Evol. Microbiol.">
        <title>Complete genome sequence of Corynebacterium casei LMG S-19264T (=DSM 44701T), isolated from a smear-ripened cheese.</title>
        <authorList>
            <consortium name="US DOE Joint Genome Institute (JGI-PGF)"/>
            <person name="Walter F."/>
            <person name="Albersmeier A."/>
            <person name="Kalinowski J."/>
            <person name="Ruckert C."/>
        </authorList>
    </citation>
    <scope>NUCLEOTIDE SEQUENCE</scope>
    <source>
        <strain evidence="2">CGMCC 1.12919</strain>
    </source>
</reference>
<dbReference type="InterPro" id="IPR020915">
    <property type="entry name" value="UPF0311"/>
</dbReference>
<keyword evidence="3" id="KW-1185">Reference proteome</keyword>
<comment type="caution">
    <text evidence="2">The sequence shown here is derived from an EMBL/GenBank/DDBJ whole genome shotgun (WGS) entry which is preliminary data.</text>
</comment>
<dbReference type="PANTHER" id="PTHR37315:SF1">
    <property type="entry name" value="UPF0311 PROTEIN BLR7842"/>
    <property type="match status" value="1"/>
</dbReference>
<dbReference type="AlphaFoldDB" id="A0A916XKS9"/>
<comment type="similarity">
    <text evidence="1">Belongs to the UPF0311 family.</text>
</comment>
<proteinExistence type="inferred from homology"/>
<evidence type="ECO:0000313" key="3">
    <source>
        <dbReference type="Proteomes" id="UP000637002"/>
    </source>
</evidence>
<gene>
    <name evidence="2" type="ORF">GCM10010994_40440</name>
</gene>
<evidence type="ECO:0000313" key="2">
    <source>
        <dbReference type="EMBL" id="GGC78111.1"/>
    </source>
</evidence>
<dbReference type="HAMAP" id="MF_00775">
    <property type="entry name" value="UPF0311"/>
    <property type="match status" value="1"/>
</dbReference>
<reference evidence="2" key="2">
    <citation type="submission" date="2020-09" db="EMBL/GenBank/DDBJ databases">
        <authorList>
            <person name="Sun Q."/>
            <person name="Zhou Y."/>
        </authorList>
    </citation>
    <scope>NUCLEOTIDE SEQUENCE</scope>
    <source>
        <strain evidence="2">CGMCC 1.12919</strain>
    </source>
</reference>